<keyword evidence="4" id="KW-1185">Reference proteome</keyword>
<dbReference type="PANTHER" id="PTHR46663:SF2">
    <property type="entry name" value="GGDEF DOMAIN-CONTAINING PROTEIN"/>
    <property type="match status" value="1"/>
</dbReference>
<keyword evidence="1" id="KW-1133">Transmembrane helix</keyword>
<dbReference type="SUPFAM" id="SSF55073">
    <property type="entry name" value="Nucleotide cyclase"/>
    <property type="match status" value="1"/>
</dbReference>
<name>A0A7U8C8W6_NEPCE</name>
<accession>A0A7U8C8W6</accession>
<gene>
    <name evidence="3" type="ORF">MED92_14423</name>
</gene>
<dbReference type="PANTHER" id="PTHR46663">
    <property type="entry name" value="DIGUANYLATE CYCLASE DGCT-RELATED"/>
    <property type="match status" value="1"/>
</dbReference>
<sequence>MAVVTGLSTAVSFTVLYQAAFSSRQIDLIEMVNVKAGLINAVGRFDAQFSQADHPEGSFAATLSQVKDANLQQQGFGKTGEFVIGRSAGNHVLFKLPSRHLGNQIPDPIDIQSAIATPMLLGLQGKQGAMIARDFRGEEVLAAFLPLEEEGYAIIAKIDMSELRQPFYKAAAISFIVAMGLITFAVIVLHRVNSPLIFRLEALVKARTRELDEANSELLYLSQHDSLTGIGNRSWFLQQLRHARVGEEGSIALLMIDLDGFKPINDRYGHPTGDTVLAQIGQRLKLVVRACDGVARIGGDEFAVILRDLARLDEAVNITEGIIDAIKQPIEVSASCHVSVGCSIGIAFDHTSEESDAALITRADTAMYDAKRQVGVEFTVG</sequence>
<dbReference type="NCBIfam" id="TIGR00254">
    <property type="entry name" value="GGDEF"/>
    <property type="match status" value="1"/>
</dbReference>
<dbReference type="Proteomes" id="UP000002171">
    <property type="component" value="Unassembled WGS sequence"/>
</dbReference>
<dbReference type="PROSITE" id="PS50887">
    <property type="entry name" value="GGDEF"/>
    <property type="match status" value="1"/>
</dbReference>
<evidence type="ECO:0000313" key="3">
    <source>
        <dbReference type="EMBL" id="EAR62240.1"/>
    </source>
</evidence>
<dbReference type="InterPro" id="IPR052163">
    <property type="entry name" value="DGC-Regulatory_Protein"/>
</dbReference>
<dbReference type="InterPro" id="IPR043128">
    <property type="entry name" value="Rev_trsase/Diguanyl_cyclase"/>
</dbReference>
<evidence type="ECO:0000256" key="1">
    <source>
        <dbReference type="SAM" id="Phobius"/>
    </source>
</evidence>
<feature type="transmembrane region" description="Helical" evidence="1">
    <location>
        <begin position="167"/>
        <end position="189"/>
    </location>
</feature>
<dbReference type="SMART" id="SM00267">
    <property type="entry name" value="GGDEF"/>
    <property type="match status" value="1"/>
</dbReference>
<feature type="domain" description="GGDEF" evidence="2">
    <location>
        <begin position="249"/>
        <end position="381"/>
    </location>
</feature>
<comment type="caution">
    <text evidence="3">The sequence shown here is derived from an EMBL/GenBank/DDBJ whole genome shotgun (WGS) entry which is preliminary data.</text>
</comment>
<dbReference type="InterPro" id="IPR000160">
    <property type="entry name" value="GGDEF_dom"/>
</dbReference>
<dbReference type="Gene3D" id="3.30.70.270">
    <property type="match status" value="1"/>
</dbReference>
<keyword evidence="1" id="KW-0472">Membrane</keyword>
<evidence type="ECO:0000259" key="2">
    <source>
        <dbReference type="PROSITE" id="PS50887"/>
    </source>
</evidence>
<dbReference type="EMBL" id="AAOW01000003">
    <property type="protein sequence ID" value="EAR62240.1"/>
    <property type="molecule type" value="Genomic_DNA"/>
</dbReference>
<protein>
    <submittedName>
        <fullName evidence="3">Probable signalling protein</fullName>
    </submittedName>
</protein>
<proteinExistence type="predicted"/>
<dbReference type="AlphaFoldDB" id="A0A7U8C8W6"/>
<keyword evidence="1" id="KW-0812">Transmembrane</keyword>
<dbReference type="CDD" id="cd01949">
    <property type="entry name" value="GGDEF"/>
    <property type="match status" value="1"/>
</dbReference>
<organism evidence="3 4">
    <name type="scientific">Neptuniibacter caesariensis</name>
    <dbReference type="NCBI Taxonomy" id="207954"/>
    <lineage>
        <taxon>Bacteria</taxon>
        <taxon>Pseudomonadati</taxon>
        <taxon>Pseudomonadota</taxon>
        <taxon>Gammaproteobacteria</taxon>
        <taxon>Oceanospirillales</taxon>
        <taxon>Oceanospirillaceae</taxon>
        <taxon>Neptuniibacter</taxon>
    </lineage>
</organism>
<dbReference type="InterPro" id="IPR029787">
    <property type="entry name" value="Nucleotide_cyclase"/>
</dbReference>
<evidence type="ECO:0000313" key="4">
    <source>
        <dbReference type="Proteomes" id="UP000002171"/>
    </source>
</evidence>
<reference evidence="3 4" key="1">
    <citation type="submission" date="2006-02" db="EMBL/GenBank/DDBJ databases">
        <authorList>
            <person name="Pinhassi J."/>
            <person name="Pedros-Alio C."/>
            <person name="Ferriera S."/>
            <person name="Johnson J."/>
            <person name="Kravitz S."/>
            <person name="Halpern A."/>
            <person name="Remington K."/>
            <person name="Beeson K."/>
            <person name="Tran B."/>
            <person name="Rogers Y.-H."/>
            <person name="Friedman R."/>
            <person name="Venter J.C."/>
        </authorList>
    </citation>
    <scope>NUCLEOTIDE SEQUENCE [LARGE SCALE GENOMIC DNA]</scope>
    <source>
        <strain evidence="3 4">MED92</strain>
    </source>
</reference>
<dbReference type="Pfam" id="PF00990">
    <property type="entry name" value="GGDEF"/>
    <property type="match status" value="1"/>
</dbReference>